<dbReference type="Proteomes" id="UP000249390">
    <property type="component" value="Unassembled WGS sequence"/>
</dbReference>
<evidence type="ECO:0000313" key="5">
    <source>
        <dbReference type="EMBL" id="RAL53171.1"/>
    </source>
</evidence>
<feature type="domain" description="PRONE" evidence="4">
    <location>
        <begin position="117"/>
        <end position="467"/>
    </location>
</feature>
<keyword evidence="6" id="KW-1185">Reference proteome</keyword>
<dbReference type="PANTHER" id="PTHR33101:SF2">
    <property type="entry name" value="ROP GUANINE NUCLEOTIDE EXCHANGE FACTOR 14"/>
    <property type="match status" value="1"/>
</dbReference>
<feature type="region of interest" description="Disordered" evidence="3">
    <location>
        <begin position="491"/>
        <end position="521"/>
    </location>
</feature>
<organism evidence="5 6">
    <name type="scientific">Cuscuta australis</name>
    <dbReference type="NCBI Taxonomy" id="267555"/>
    <lineage>
        <taxon>Eukaryota</taxon>
        <taxon>Viridiplantae</taxon>
        <taxon>Streptophyta</taxon>
        <taxon>Embryophyta</taxon>
        <taxon>Tracheophyta</taxon>
        <taxon>Spermatophyta</taxon>
        <taxon>Magnoliopsida</taxon>
        <taxon>eudicotyledons</taxon>
        <taxon>Gunneridae</taxon>
        <taxon>Pentapetalae</taxon>
        <taxon>asterids</taxon>
        <taxon>lamiids</taxon>
        <taxon>Solanales</taxon>
        <taxon>Convolvulaceae</taxon>
        <taxon>Cuscuteae</taxon>
        <taxon>Cuscuta</taxon>
        <taxon>Cuscuta subgen. Grammica</taxon>
        <taxon>Cuscuta sect. Cleistogrammica</taxon>
    </lineage>
</organism>
<evidence type="ECO:0000256" key="1">
    <source>
        <dbReference type="ARBA" id="ARBA00022658"/>
    </source>
</evidence>
<dbReference type="GO" id="GO:0005085">
    <property type="term" value="F:guanyl-nucleotide exchange factor activity"/>
    <property type="evidence" value="ECO:0007669"/>
    <property type="project" value="UniProtKB-UniRule"/>
</dbReference>
<dbReference type="Gene3D" id="1.20.58.2010">
    <property type="entry name" value="PRONE domain, subdomain 1"/>
    <property type="match status" value="2"/>
</dbReference>
<comment type="caution">
    <text evidence="5">The sequence shown here is derived from an EMBL/GenBank/DDBJ whole genome shotgun (WGS) entry which is preliminary data.</text>
</comment>
<accession>A0A328E9J9</accession>
<keyword evidence="1 2" id="KW-0344">Guanine-nucleotide releasing factor</keyword>
<dbReference type="FunFam" id="1.20.58.2010:FF:000003">
    <property type="entry name" value="Rop guanine nucleotide exchange factor 14"/>
    <property type="match status" value="1"/>
</dbReference>
<dbReference type="EMBL" id="NQVE01000027">
    <property type="protein sequence ID" value="RAL53171.1"/>
    <property type="molecule type" value="Genomic_DNA"/>
</dbReference>
<sequence>MTIRRRGLSCCTRDREISIDFDEQKITTYDGLERCIKQCQTTYDDTESSASRCDRSVTTDSSLSLFDDDATSCTSSNTTAFASSSDRTAMATKGETEMWDISTNSPYHHGQHVCVEERKTDCSDVAVEIMKVKFARLLLGEDVTGGRNGISPALALSNAISNLSASVFGELWKLEPLSKEKKRIWKQEMEWFLSPTNYMVELVPSTQNGDNGCTYEIMAPKARPDVQMNLPALQKLDTMLIETLDSMAETEFWYSEEGSRAEGWEETSRSKRWWLPSPRVPMTGLRNGESKKLMDSGKLVNQIFKAAKAINENVLLEMTVPSAIRDALPKSAKANLGEDLYKILTAESVGTFDDMVESHYLKSEHSALETVNRLESAILVWKEKCEVDKIDVSLNHAKALLWKIRTRFPNLSHTFLDTMKIQYSKDVGHAILEAYSRVLGNLAFTILTRIREILKQDILSNPNSPAKGFLLVGPTASASHRVRHSLIDQMNKHAPFSSGRTNASELETESDSVNSARGLIPSPTHSRGRVWCLSRSKSLETSP</sequence>
<gene>
    <name evidence="5" type="ORF">DM860_006843</name>
</gene>
<dbReference type="InterPro" id="IPR005512">
    <property type="entry name" value="PRONE_dom"/>
</dbReference>
<dbReference type="PROSITE" id="PS51334">
    <property type="entry name" value="PRONE"/>
    <property type="match status" value="1"/>
</dbReference>
<evidence type="ECO:0000256" key="2">
    <source>
        <dbReference type="PROSITE-ProRule" id="PRU00663"/>
    </source>
</evidence>
<evidence type="ECO:0000313" key="6">
    <source>
        <dbReference type="Proteomes" id="UP000249390"/>
    </source>
</evidence>
<evidence type="ECO:0000259" key="4">
    <source>
        <dbReference type="PROSITE" id="PS51334"/>
    </source>
</evidence>
<reference evidence="5 6" key="1">
    <citation type="submission" date="2018-06" db="EMBL/GenBank/DDBJ databases">
        <title>The Genome of Cuscuta australis (Dodder) Provides Insight into the Evolution of Plant Parasitism.</title>
        <authorList>
            <person name="Liu H."/>
        </authorList>
    </citation>
    <scope>NUCLEOTIDE SEQUENCE [LARGE SCALE GENOMIC DNA]</scope>
    <source>
        <strain evidence="6">cv. Yunnan</strain>
        <tissue evidence="5">Vines</tissue>
    </source>
</reference>
<proteinExistence type="predicted"/>
<dbReference type="PANTHER" id="PTHR33101">
    <property type="entry name" value="ROP GUANINE NUCLEOTIDE EXCHANGE FACTOR 1"/>
    <property type="match status" value="1"/>
</dbReference>
<feature type="compositionally biased region" description="Polar residues" evidence="3">
    <location>
        <begin position="498"/>
        <end position="515"/>
    </location>
</feature>
<dbReference type="InterPro" id="IPR038937">
    <property type="entry name" value="RopGEF"/>
</dbReference>
<protein>
    <recommendedName>
        <fullName evidence="4">PRONE domain-containing protein</fullName>
    </recommendedName>
</protein>
<name>A0A328E9J9_9ASTE</name>
<dbReference type="AlphaFoldDB" id="A0A328E9J9"/>
<evidence type="ECO:0000256" key="3">
    <source>
        <dbReference type="SAM" id="MobiDB-lite"/>
    </source>
</evidence>
<dbReference type="Pfam" id="PF03759">
    <property type="entry name" value="PRONE"/>
    <property type="match status" value="1"/>
</dbReference>